<evidence type="ECO:0000256" key="6">
    <source>
        <dbReference type="ARBA" id="ARBA00023015"/>
    </source>
</evidence>
<dbReference type="InterPro" id="IPR038441">
    <property type="entry name" value="THAP_Znf_sf"/>
</dbReference>
<dbReference type="PROSITE" id="PS50950">
    <property type="entry name" value="ZF_THAP"/>
    <property type="match status" value="1"/>
</dbReference>
<keyword evidence="9" id="KW-0804">Transcription</keyword>
<dbReference type="AlphaFoldDB" id="A0A0N7ZCT3"/>
<dbReference type="SUPFAM" id="SSF57716">
    <property type="entry name" value="Glucocorticoid receptor-like (DNA-binding domain)"/>
    <property type="match status" value="1"/>
</dbReference>
<evidence type="ECO:0000256" key="13">
    <source>
        <dbReference type="SAM" id="MobiDB-lite"/>
    </source>
</evidence>
<evidence type="ECO:0000256" key="5">
    <source>
        <dbReference type="ARBA" id="ARBA00022833"/>
    </source>
</evidence>
<evidence type="ECO:0000256" key="1">
    <source>
        <dbReference type="ARBA" id="ARBA00004642"/>
    </source>
</evidence>
<feature type="domain" description="THAP-type" evidence="14">
    <location>
        <begin position="1"/>
        <end position="88"/>
    </location>
</feature>
<feature type="region of interest" description="Disordered" evidence="13">
    <location>
        <begin position="306"/>
        <end position="332"/>
    </location>
</feature>
<evidence type="ECO:0000313" key="15">
    <source>
        <dbReference type="EMBL" id="JAI65328.1"/>
    </source>
</evidence>
<evidence type="ECO:0000256" key="3">
    <source>
        <dbReference type="ARBA" id="ARBA00022723"/>
    </source>
</evidence>
<dbReference type="SMART" id="SM00980">
    <property type="entry name" value="THAP"/>
    <property type="match status" value="1"/>
</dbReference>
<dbReference type="PANTHER" id="PTHR46600:SF1">
    <property type="entry name" value="THAP DOMAIN-CONTAINING PROTEIN 1"/>
    <property type="match status" value="1"/>
</dbReference>
<feature type="region of interest" description="Disordered" evidence="13">
    <location>
        <begin position="258"/>
        <end position="286"/>
    </location>
</feature>
<name>A0A0N7ZCT3_SCYOL</name>
<keyword evidence="5" id="KW-0862">Zinc</keyword>
<dbReference type="EMBL" id="GDRN01060610">
    <property type="protein sequence ID" value="JAI65328.1"/>
    <property type="molecule type" value="Transcribed_RNA"/>
</dbReference>
<comment type="similarity">
    <text evidence="2">Belongs to the THAP1 family.</text>
</comment>
<dbReference type="Gene3D" id="6.20.210.20">
    <property type="entry name" value="THAP domain"/>
    <property type="match status" value="1"/>
</dbReference>
<dbReference type="Pfam" id="PF05485">
    <property type="entry name" value="THAP"/>
    <property type="match status" value="1"/>
</dbReference>
<evidence type="ECO:0000256" key="4">
    <source>
        <dbReference type="ARBA" id="ARBA00022771"/>
    </source>
</evidence>
<proteinExistence type="inferred from homology"/>
<organism evidence="15">
    <name type="scientific">Scylla olivacea</name>
    <name type="common">Orange mud crab</name>
    <name type="synonym">Cancer olivacea</name>
    <dbReference type="NCBI Taxonomy" id="85551"/>
    <lineage>
        <taxon>Eukaryota</taxon>
        <taxon>Metazoa</taxon>
        <taxon>Ecdysozoa</taxon>
        <taxon>Arthropoda</taxon>
        <taxon>Crustacea</taxon>
        <taxon>Multicrustacea</taxon>
        <taxon>Malacostraca</taxon>
        <taxon>Eumalacostraca</taxon>
        <taxon>Eucarida</taxon>
        <taxon>Decapoda</taxon>
        <taxon>Pleocyemata</taxon>
        <taxon>Brachyura</taxon>
        <taxon>Eubrachyura</taxon>
        <taxon>Portunoidea</taxon>
        <taxon>Portunidae</taxon>
        <taxon>Portuninae</taxon>
        <taxon>Scylla</taxon>
    </lineage>
</organism>
<evidence type="ECO:0000256" key="2">
    <source>
        <dbReference type="ARBA" id="ARBA00006177"/>
    </source>
</evidence>
<reference evidence="15" key="1">
    <citation type="submission" date="2015-09" db="EMBL/GenBank/DDBJ databases">
        <title>Scylla olivacea transcriptome.</title>
        <authorList>
            <person name="Ikhwanuddin M."/>
        </authorList>
    </citation>
    <scope>NUCLEOTIDE SEQUENCE</scope>
</reference>
<dbReference type="SMART" id="SM00692">
    <property type="entry name" value="DM3"/>
    <property type="match status" value="1"/>
</dbReference>
<keyword evidence="8 12" id="KW-0238">DNA-binding</keyword>
<dbReference type="PANTHER" id="PTHR46600">
    <property type="entry name" value="THAP DOMAIN-CONTAINING"/>
    <property type="match status" value="1"/>
</dbReference>
<feature type="compositionally biased region" description="Polar residues" evidence="13">
    <location>
        <begin position="261"/>
        <end position="279"/>
    </location>
</feature>
<evidence type="ECO:0000259" key="14">
    <source>
        <dbReference type="PROSITE" id="PS50950"/>
    </source>
</evidence>
<evidence type="ECO:0000256" key="9">
    <source>
        <dbReference type="ARBA" id="ARBA00023163"/>
    </source>
</evidence>
<dbReference type="InterPro" id="IPR006612">
    <property type="entry name" value="THAP_Znf"/>
</dbReference>
<dbReference type="GO" id="GO:0043565">
    <property type="term" value="F:sequence-specific DNA binding"/>
    <property type="evidence" value="ECO:0007669"/>
    <property type="project" value="InterPro"/>
</dbReference>
<evidence type="ECO:0000256" key="11">
    <source>
        <dbReference type="ARBA" id="ARBA00023306"/>
    </source>
</evidence>
<evidence type="ECO:0000256" key="7">
    <source>
        <dbReference type="ARBA" id="ARBA00023054"/>
    </source>
</evidence>
<keyword evidence="6" id="KW-0805">Transcription regulation</keyword>
<protein>
    <recommendedName>
        <fullName evidence="14">THAP-type domain-containing protein</fullName>
    </recommendedName>
</protein>
<evidence type="ECO:0000256" key="8">
    <source>
        <dbReference type="ARBA" id="ARBA00023125"/>
    </source>
</evidence>
<keyword evidence="3" id="KW-0479">Metal-binding</keyword>
<sequence length="494" mass="54067">MPRGSTCKAKGCTSNKNDNPELSFHSFPRNKERFKLWCELIKRPDLNHGKAISSRMSMRVCSLHFEDHMYMSPTNKSRLIWCAVPKPVEIKVSEREEKAPVASLLPELDANEKSYSYSSCPEDIIIKEESVMDEDSCDDVSPPSYCPESSSAEILADSKVGILEHSQSGQCVREGADSKSRLDNPESGQALCSAKTEILGPVTDASVSFDSLVLPPDDTFEIISIQEKNVCSLKEDVIDGPRKPVKEMDSNQDSIMCISSEPLNSGSQMDKTNSHSSRLSLPIDSSTTSETKITISNVKKVSLSHNLANASSQSQPKSTSSQSSISPSKSFSVSQLNAPNNCSIVLQEFPSKHQSKLFNSDSTEPFADTISMKENFCEKLEVNEETINERKSKCGEDCGCDKCFAAAEVMKATSRRTYSGPIRRQIVRTKSGAKRTIMIVKKASLKNLRAKGLIQPIGKKCGYLLVSIDGVGVCVGLSTLVTLFSSGFPVRSLP</sequence>
<keyword evidence="7" id="KW-0175">Coiled coil</keyword>
<evidence type="ECO:0000256" key="10">
    <source>
        <dbReference type="ARBA" id="ARBA00023242"/>
    </source>
</evidence>
<accession>A0A0N7ZCT3</accession>
<evidence type="ECO:0000256" key="12">
    <source>
        <dbReference type="PROSITE-ProRule" id="PRU00309"/>
    </source>
</evidence>
<feature type="compositionally biased region" description="Low complexity" evidence="13">
    <location>
        <begin position="311"/>
        <end position="332"/>
    </location>
</feature>
<keyword evidence="4 12" id="KW-0863">Zinc-finger</keyword>
<keyword evidence="11" id="KW-0131">Cell cycle</keyword>
<comment type="subcellular location">
    <subcellularLocation>
        <location evidence="1">Nucleus</location>
        <location evidence="1">Nucleoplasm</location>
    </subcellularLocation>
</comment>
<keyword evidence="10" id="KW-0539">Nucleus</keyword>
<dbReference type="InterPro" id="IPR026516">
    <property type="entry name" value="THAP1/10"/>
</dbReference>
<dbReference type="GO" id="GO:0005654">
    <property type="term" value="C:nucleoplasm"/>
    <property type="evidence" value="ECO:0007669"/>
    <property type="project" value="UniProtKB-SubCell"/>
</dbReference>
<dbReference type="GO" id="GO:0008270">
    <property type="term" value="F:zinc ion binding"/>
    <property type="evidence" value="ECO:0007669"/>
    <property type="project" value="UniProtKB-KW"/>
</dbReference>